<name>A0A2S6N235_9HYPH</name>
<proteinExistence type="predicted"/>
<protein>
    <submittedName>
        <fullName evidence="2">Uncharacterized protein</fullName>
    </submittedName>
</protein>
<reference evidence="2 3" key="1">
    <citation type="journal article" date="2018" name="Arch. Microbiol.">
        <title>New insights into the metabolic potential of the phototrophic purple bacterium Rhodopila globiformis DSM 161(T) from its draft genome sequence and evidence for a vanadium-dependent nitrogenase.</title>
        <authorList>
            <person name="Imhoff J.F."/>
            <person name="Rahn T."/>
            <person name="Kunzel S."/>
            <person name="Neulinger S.C."/>
        </authorList>
    </citation>
    <scope>NUCLEOTIDE SEQUENCE [LARGE SCALE GENOMIC DNA]</scope>
    <source>
        <strain evidence="2 3">DSM 16996</strain>
    </source>
</reference>
<comment type="caution">
    <text evidence="2">The sequence shown here is derived from an EMBL/GenBank/DDBJ whole genome shotgun (WGS) entry which is preliminary data.</text>
</comment>
<evidence type="ECO:0000256" key="1">
    <source>
        <dbReference type="SAM" id="MobiDB-lite"/>
    </source>
</evidence>
<dbReference type="EMBL" id="NHSJ01000105">
    <property type="protein sequence ID" value="PPQ28658.1"/>
    <property type="molecule type" value="Genomic_DNA"/>
</dbReference>
<accession>A0A2S6N235</accession>
<feature type="compositionally biased region" description="Low complexity" evidence="1">
    <location>
        <begin position="69"/>
        <end position="95"/>
    </location>
</feature>
<keyword evidence="3" id="KW-1185">Reference proteome</keyword>
<evidence type="ECO:0000313" key="3">
    <source>
        <dbReference type="Proteomes" id="UP000239089"/>
    </source>
</evidence>
<dbReference type="AlphaFoldDB" id="A0A2S6N235"/>
<feature type="region of interest" description="Disordered" evidence="1">
    <location>
        <begin position="64"/>
        <end position="134"/>
    </location>
</feature>
<organism evidence="2 3">
    <name type="scientific">Rhodoblastus sphagnicola</name>
    <dbReference type="NCBI Taxonomy" id="333368"/>
    <lineage>
        <taxon>Bacteria</taxon>
        <taxon>Pseudomonadati</taxon>
        <taxon>Pseudomonadota</taxon>
        <taxon>Alphaproteobacteria</taxon>
        <taxon>Hyphomicrobiales</taxon>
        <taxon>Rhodoblastaceae</taxon>
        <taxon>Rhodoblastus</taxon>
    </lineage>
</organism>
<sequence length="134" mass="13939">MKFAPCFEKGFADIQIVEALKKRDSGDPDRLIDLVESARKVVMESLGDAAAVKLRGLDEELAQIKARPSKGSSKAKPKGASSSTARSVSSTAAKADPATDRLAPAHNEETAPNAAMPSGGKSTADDLPDFAQGV</sequence>
<dbReference type="Proteomes" id="UP000239089">
    <property type="component" value="Unassembled WGS sequence"/>
</dbReference>
<evidence type="ECO:0000313" key="2">
    <source>
        <dbReference type="EMBL" id="PPQ28658.1"/>
    </source>
</evidence>
<gene>
    <name evidence="2" type="ORF">CCR94_17195</name>
</gene>